<dbReference type="Pfam" id="PF13442">
    <property type="entry name" value="Cytochrome_CBB3"/>
    <property type="match status" value="1"/>
</dbReference>
<reference evidence="9 10" key="1">
    <citation type="submission" date="2019-03" db="EMBL/GenBank/DDBJ databases">
        <title>Ramlibacter henchirensis DSM 14656, whole genome shotgun sequence.</title>
        <authorList>
            <person name="Zhang X."/>
            <person name="Feng G."/>
            <person name="Zhu H."/>
        </authorList>
    </citation>
    <scope>NUCLEOTIDE SEQUENCE [LARGE SCALE GENOMIC DNA]</scope>
    <source>
        <strain evidence="9 10">DSM 14656</strain>
    </source>
</reference>
<keyword evidence="10" id="KW-1185">Reference proteome</keyword>
<evidence type="ECO:0000256" key="6">
    <source>
        <dbReference type="PROSITE-ProRule" id="PRU00433"/>
    </source>
</evidence>
<name>A0A4Z0BSC2_9BURK</name>
<keyword evidence="3 6" id="KW-0479">Metal-binding</keyword>
<keyword evidence="2 6" id="KW-0349">Heme</keyword>
<evidence type="ECO:0000256" key="2">
    <source>
        <dbReference type="ARBA" id="ARBA00022617"/>
    </source>
</evidence>
<keyword evidence="1" id="KW-0813">Transport</keyword>
<dbReference type="GO" id="GO:0020037">
    <property type="term" value="F:heme binding"/>
    <property type="evidence" value="ECO:0007669"/>
    <property type="project" value="InterPro"/>
</dbReference>
<feature type="signal peptide" evidence="7">
    <location>
        <begin position="1"/>
        <end position="22"/>
    </location>
</feature>
<evidence type="ECO:0000313" key="9">
    <source>
        <dbReference type="EMBL" id="TFZ02197.1"/>
    </source>
</evidence>
<evidence type="ECO:0000259" key="8">
    <source>
        <dbReference type="PROSITE" id="PS51007"/>
    </source>
</evidence>
<dbReference type="InterPro" id="IPR009056">
    <property type="entry name" value="Cyt_c-like_dom"/>
</dbReference>
<evidence type="ECO:0000256" key="3">
    <source>
        <dbReference type="ARBA" id="ARBA00022723"/>
    </source>
</evidence>
<sequence length="104" mass="10946">MHLPRLAAAAIAIAASALPVHAQDAQTLQAAGLAATCANCHGTQGKVVGSSLPSLAGMNKEAMLQQLRAFRSGERPATIMHQLTKGYSDAQLEQIATYFSRQSR</sequence>
<proteinExistence type="predicted"/>
<accession>A0A4Z0BSC2</accession>
<dbReference type="RefSeq" id="WP_135263728.1">
    <property type="nucleotide sequence ID" value="NZ_SMLM01000002.1"/>
</dbReference>
<comment type="caution">
    <text evidence="9">The sequence shown here is derived from an EMBL/GenBank/DDBJ whole genome shotgun (WGS) entry which is preliminary data.</text>
</comment>
<dbReference type="InterPro" id="IPR050597">
    <property type="entry name" value="Cytochrome_c_Oxidase_Subunit"/>
</dbReference>
<evidence type="ECO:0000256" key="5">
    <source>
        <dbReference type="ARBA" id="ARBA00023004"/>
    </source>
</evidence>
<dbReference type="GO" id="GO:0009055">
    <property type="term" value="F:electron transfer activity"/>
    <property type="evidence" value="ECO:0007669"/>
    <property type="project" value="InterPro"/>
</dbReference>
<dbReference type="Proteomes" id="UP000298180">
    <property type="component" value="Unassembled WGS sequence"/>
</dbReference>
<organism evidence="9 10">
    <name type="scientific">Ramlibacter henchirensis</name>
    <dbReference type="NCBI Taxonomy" id="204072"/>
    <lineage>
        <taxon>Bacteria</taxon>
        <taxon>Pseudomonadati</taxon>
        <taxon>Pseudomonadota</taxon>
        <taxon>Betaproteobacteria</taxon>
        <taxon>Burkholderiales</taxon>
        <taxon>Comamonadaceae</taxon>
        <taxon>Ramlibacter</taxon>
    </lineage>
</organism>
<keyword evidence="7" id="KW-0732">Signal</keyword>
<evidence type="ECO:0000313" key="10">
    <source>
        <dbReference type="Proteomes" id="UP000298180"/>
    </source>
</evidence>
<dbReference type="EMBL" id="SMLM01000002">
    <property type="protein sequence ID" value="TFZ02197.1"/>
    <property type="molecule type" value="Genomic_DNA"/>
</dbReference>
<feature type="domain" description="Cytochrome c" evidence="8">
    <location>
        <begin position="23"/>
        <end position="103"/>
    </location>
</feature>
<dbReference type="OrthoDB" id="8526831at2"/>
<protein>
    <submittedName>
        <fullName evidence="9">C-type cytochrome</fullName>
    </submittedName>
</protein>
<dbReference type="AlphaFoldDB" id="A0A4Z0BSC2"/>
<evidence type="ECO:0000256" key="7">
    <source>
        <dbReference type="SAM" id="SignalP"/>
    </source>
</evidence>
<feature type="chain" id="PRO_5021373721" evidence="7">
    <location>
        <begin position="23"/>
        <end position="104"/>
    </location>
</feature>
<dbReference type="SUPFAM" id="SSF46626">
    <property type="entry name" value="Cytochrome c"/>
    <property type="match status" value="1"/>
</dbReference>
<keyword evidence="4" id="KW-0249">Electron transport</keyword>
<dbReference type="InterPro" id="IPR036909">
    <property type="entry name" value="Cyt_c-like_dom_sf"/>
</dbReference>
<dbReference type="PANTHER" id="PTHR33751">
    <property type="entry name" value="CBB3-TYPE CYTOCHROME C OXIDASE SUBUNIT FIXP"/>
    <property type="match status" value="1"/>
</dbReference>
<dbReference type="PROSITE" id="PS51007">
    <property type="entry name" value="CYTC"/>
    <property type="match status" value="1"/>
</dbReference>
<dbReference type="GO" id="GO:0046872">
    <property type="term" value="F:metal ion binding"/>
    <property type="evidence" value="ECO:0007669"/>
    <property type="project" value="UniProtKB-KW"/>
</dbReference>
<evidence type="ECO:0000256" key="4">
    <source>
        <dbReference type="ARBA" id="ARBA00022982"/>
    </source>
</evidence>
<gene>
    <name evidence="9" type="ORF">EZ313_13040</name>
</gene>
<evidence type="ECO:0000256" key="1">
    <source>
        <dbReference type="ARBA" id="ARBA00022448"/>
    </source>
</evidence>
<dbReference type="PANTHER" id="PTHR33751:SF9">
    <property type="entry name" value="CYTOCHROME C4"/>
    <property type="match status" value="1"/>
</dbReference>
<keyword evidence="5 6" id="KW-0408">Iron</keyword>
<dbReference type="Gene3D" id="1.10.760.10">
    <property type="entry name" value="Cytochrome c-like domain"/>
    <property type="match status" value="1"/>
</dbReference>